<name>A0ABQ3UHP8_9CHLR</name>
<accession>A0ABQ3UHP8</accession>
<reference evidence="2 3" key="1">
    <citation type="journal article" date="2021" name="Int. J. Syst. Evol. Microbiol.">
        <title>Reticulibacter mediterranei gen. nov., sp. nov., within the new family Reticulibacteraceae fam. nov., and Ktedonospora formicarum gen. nov., sp. nov., Ktedonobacter robiniae sp. nov., Dictyobacter formicarum sp. nov. and Dictyobacter arantiisoli sp. nov., belonging to the class Ktedonobacteria.</title>
        <authorList>
            <person name="Yabe S."/>
            <person name="Zheng Y."/>
            <person name="Wang C.M."/>
            <person name="Sakai Y."/>
            <person name="Abe K."/>
            <person name="Yokota A."/>
            <person name="Donadio S."/>
            <person name="Cavaletti L."/>
            <person name="Monciardini P."/>
        </authorList>
    </citation>
    <scope>NUCLEOTIDE SEQUENCE [LARGE SCALE GENOMIC DNA]</scope>
    <source>
        <strain evidence="2 3">SOSP1-30</strain>
    </source>
</reference>
<dbReference type="EMBL" id="BNJG01000001">
    <property type="protein sequence ID" value="GHO52234.1"/>
    <property type="molecule type" value="Genomic_DNA"/>
</dbReference>
<sequence>MRELPGFRQQLDNLLRTRNKEQVQTFMIENGQWYEGTPADPEYAMWLMIGGSEKLSDLHEEAREWLVSHGHESAAEALLGKAGAKGGSSKGRAKQQPRGKQAQGRKPASKGERGAAKNTSKES</sequence>
<evidence type="ECO:0000256" key="1">
    <source>
        <dbReference type="SAM" id="MobiDB-lite"/>
    </source>
</evidence>
<evidence type="ECO:0000313" key="2">
    <source>
        <dbReference type="EMBL" id="GHO52234.1"/>
    </source>
</evidence>
<dbReference type="RefSeq" id="WP_201369160.1">
    <property type="nucleotide sequence ID" value="NZ_BNJG01000001.1"/>
</dbReference>
<comment type="caution">
    <text evidence="2">The sequence shown here is derived from an EMBL/GenBank/DDBJ whole genome shotgun (WGS) entry which is preliminary data.</text>
</comment>
<dbReference type="Proteomes" id="UP000654345">
    <property type="component" value="Unassembled WGS sequence"/>
</dbReference>
<feature type="compositionally biased region" description="Basic and acidic residues" evidence="1">
    <location>
        <begin position="109"/>
        <end position="123"/>
    </location>
</feature>
<evidence type="ECO:0000313" key="3">
    <source>
        <dbReference type="Proteomes" id="UP000654345"/>
    </source>
</evidence>
<proteinExistence type="predicted"/>
<keyword evidence="3" id="KW-1185">Reference proteome</keyword>
<organism evidence="2 3">
    <name type="scientific">Ktedonobacter robiniae</name>
    <dbReference type="NCBI Taxonomy" id="2778365"/>
    <lineage>
        <taxon>Bacteria</taxon>
        <taxon>Bacillati</taxon>
        <taxon>Chloroflexota</taxon>
        <taxon>Ktedonobacteria</taxon>
        <taxon>Ktedonobacterales</taxon>
        <taxon>Ktedonobacteraceae</taxon>
        <taxon>Ktedonobacter</taxon>
    </lineage>
</organism>
<gene>
    <name evidence="2" type="ORF">KSB_07090</name>
</gene>
<feature type="region of interest" description="Disordered" evidence="1">
    <location>
        <begin position="77"/>
        <end position="123"/>
    </location>
</feature>
<protein>
    <submittedName>
        <fullName evidence="2">Uncharacterized protein</fullName>
    </submittedName>
</protein>